<dbReference type="HOGENOM" id="CLU_2836392_0_0_1"/>
<dbReference type="InParanoid" id="A0A061EQQ7"/>
<reference evidence="1 2" key="1">
    <citation type="journal article" date="2013" name="Genome Biol.">
        <title>The genome sequence of the most widely cultivated cacao type and its use to identify candidate genes regulating pod color.</title>
        <authorList>
            <person name="Motamayor J.C."/>
            <person name="Mockaitis K."/>
            <person name="Schmutz J."/>
            <person name="Haiminen N."/>
            <person name="Iii D.L."/>
            <person name="Cornejo O."/>
            <person name="Findley S.D."/>
            <person name="Zheng P."/>
            <person name="Utro F."/>
            <person name="Royaert S."/>
            <person name="Saski C."/>
            <person name="Jenkins J."/>
            <person name="Podicheti R."/>
            <person name="Zhao M."/>
            <person name="Scheffler B.E."/>
            <person name="Stack J.C."/>
            <person name="Feltus F.A."/>
            <person name="Mustiga G.M."/>
            <person name="Amores F."/>
            <person name="Phillips W."/>
            <person name="Marelli J.P."/>
            <person name="May G.D."/>
            <person name="Shapiro H."/>
            <person name="Ma J."/>
            <person name="Bustamante C.D."/>
            <person name="Schnell R.J."/>
            <person name="Main D."/>
            <person name="Gilbert D."/>
            <person name="Parida L."/>
            <person name="Kuhn D.N."/>
        </authorList>
    </citation>
    <scope>NUCLEOTIDE SEQUENCE [LARGE SCALE GENOMIC DNA]</scope>
    <source>
        <strain evidence="2">cv. Matina 1-6</strain>
    </source>
</reference>
<dbReference type="AlphaFoldDB" id="A0A061EQQ7"/>
<proteinExistence type="predicted"/>
<gene>
    <name evidence="1" type="ORF">TCM_021666</name>
</gene>
<organism evidence="1 2">
    <name type="scientific">Theobroma cacao</name>
    <name type="common">Cacao</name>
    <name type="synonym">Cocoa</name>
    <dbReference type="NCBI Taxonomy" id="3641"/>
    <lineage>
        <taxon>Eukaryota</taxon>
        <taxon>Viridiplantae</taxon>
        <taxon>Streptophyta</taxon>
        <taxon>Embryophyta</taxon>
        <taxon>Tracheophyta</taxon>
        <taxon>Spermatophyta</taxon>
        <taxon>Magnoliopsida</taxon>
        <taxon>eudicotyledons</taxon>
        <taxon>Gunneridae</taxon>
        <taxon>Pentapetalae</taxon>
        <taxon>rosids</taxon>
        <taxon>malvids</taxon>
        <taxon>Malvales</taxon>
        <taxon>Malvaceae</taxon>
        <taxon>Byttnerioideae</taxon>
        <taxon>Theobroma</taxon>
    </lineage>
</organism>
<dbReference type="EMBL" id="CM001883">
    <property type="protein sequence ID" value="EOY07156.1"/>
    <property type="molecule type" value="Genomic_DNA"/>
</dbReference>
<dbReference type="Gramene" id="EOY07156">
    <property type="protein sequence ID" value="EOY07156"/>
    <property type="gene ID" value="TCM_021666"/>
</dbReference>
<accession>A0A061EQQ7</accession>
<protein>
    <submittedName>
        <fullName evidence="1">Uncharacterized protein</fullName>
    </submittedName>
</protein>
<name>A0A061EQQ7_THECC</name>
<evidence type="ECO:0000313" key="2">
    <source>
        <dbReference type="Proteomes" id="UP000026915"/>
    </source>
</evidence>
<keyword evidence="2" id="KW-1185">Reference proteome</keyword>
<evidence type="ECO:0000313" key="1">
    <source>
        <dbReference type="EMBL" id="EOY07156.1"/>
    </source>
</evidence>
<dbReference type="Proteomes" id="UP000026915">
    <property type="component" value="Chromosome 5"/>
</dbReference>
<sequence>MFSMYLRLVLQFVLSGALIVISMVQLAFQEYHKNLNLPLSTISLWISFITTDFHFTTNAKIFRTLT</sequence>